<dbReference type="Gene3D" id="1.10.240.10">
    <property type="entry name" value="Tyrosyl-Transfer RNA Synthetase"/>
    <property type="match status" value="1"/>
</dbReference>
<dbReference type="InterPro" id="IPR002305">
    <property type="entry name" value="aa-tRNA-synth_Ic"/>
</dbReference>
<dbReference type="GO" id="GO:0005524">
    <property type="term" value="F:ATP binding"/>
    <property type="evidence" value="ECO:0007669"/>
    <property type="project" value="UniProtKB-KW"/>
</dbReference>
<evidence type="ECO:0000256" key="8">
    <source>
        <dbReference type="ARBA" id="ARBA00023146"/>
    </source>
</evidence>
<dbReference type="PANTHER" id="PTHR10055">
    <property type="entry name" value="TRYPTOPHANYL-TRNA SYNTHETASE"/>
    <property type="match status" value="1"/>
</dbReference>
<name>A0A084QU50_STAC4</name>
<dbReference type="Gene3D" id="3.40.50.620">
    <property type="entry name" value="HUPs"/>
    <property type="match status" value="1"/>
</dbReference>
<keyword evidence="7 10" id="KW-0648">Protein biosynthesis</keyword>
<accession>A0A084QU50</accession>
<keyword evidence="6 10" id="KW-0067">ATP-binding</keyword>
<dbReference type="FunFam" id="1.10.240.10:FF:000003">
    <property type="entry name" value="Tryptophan--tRNA ligase, cytoplasmic"/>
    <property type="match status" value="1"/>
</dbReference>
<feature type="region of interest" description="Disordered" evidence="11">
    <location>
        <begin position="1"/>
        <end position="35"/>
    </location>
</feature>
<keyword evidence="4 10" id="KW-0436">Ligase</keyword>
<dbReference type="InterPro" id="IPR014729">
    <property type="entry name" value="Rossmann-like_a/b/a_fold"/>
</dbReference>
<dbReference type="STRING" id="1283841.A0A084QU50"/>
<evidence type="ECO:0000313" key="13">
    <source>
        <dbReference type="Proteomes" id="UP000028524"/>
    </source>
</evidence>
<dbReference type="Proteomes" id="UP000028524">
    <property type="component" value="Unassembled WGS sequence"/>
</dbReference>
<keyword evidence="13" id="KW-1185">Reference proteome</keyword>
<evidence type="ECO:0000256" key="6">
    <source>
        <dbReference type="ARBA" id="ARBA00022840"/>
    </source>
</evidence>
<dbReference type="Pfam" id="PF00579">
    <property type="entry name" value="tRNA-synt_1b"/>
    <property type="match status" value="1"/>
</dbReference>
<evidence type="ECO:0000256" key="10">
    <source>
        <dbReference type="RuleBase" id="RU363036"/>
    </source>
</evidence>
<comment type="similarity">
    <text evidence="1 10">Belongs to the class-I aminoacyl-tRNA synthetase family.</text>
</comment>
<dbReference type="NCBIfam" id="TIGR00233">
    <property type="entry name" value="trpS"/>
    <property type="match status" value="1"/>
</dbReference>
<evidence type="ECO:0000313" key="12">
    <source>
        <dbReference type="EMBL" id="KFA67485.1"/>
    </source>
</evidence>
<dbReference type="CDD" id="cd00806">
    <property type="entry name" value="TrpRS_core"/>
    <property type="match status" value="1"/>
</dbReference>
<dbReference type="GO" id="GO:0004830">
    <property type="term" value="F:tryptophan-tRNA ligase activity"/>
    <property type="evidence" value="ECO:0007669"/>
    <property type="project" value="UniProtKB-EC"/>
</dbReference>
<gene>
    <name evidence="12" type="ORF">S40285_00240</name>
</gene>
<feature type="compositionally biased region" description="Low complexity" evidence="11">
    <location>
        <begin position="1"/>
        <end position="16"/>
    </location>
</feature>
<dbReference type="EC" id="6.1.1.2" evidence="2"/>
<evidence type="ECO:0000256" key="4">
    <source>
        <dbReference type="ARBA" id="ARBA00022598"/>
    </source>
</evidence>
<protein>
    <recommendedName>
        <fullName evidence="3">Tryptophan--tRNA ligase, cytoplasmic</fullName>
        <ecNumber evidence="2">6.1.1.2</ecNumber>
    </recommendedName>
    <alternativeName>
        <fullName evidence="9">Tryptophanyl-tRNA synthetase</fullName>
    </alternativeName>
</protein>
<dbReference type="EMBL" id="KL660192">
    <property type="protein sequence ID" value="KFA67485.1"/>
    <property type="molecule type" value="Genomic_DNA"/>
</dbReference>
<dbReference type="PANTHER" id="PTHR10055:SF1">
    <property type="entry name" value="TRYPTOPHAN--TRNA LIGASE, CYTOPLASMIC"/>
    <property type="match status" value="1"/>
</dbReference>
<dbReference type="GO" id="GO:0006436">
    <property type="term" value="P:tryptophanyl-tRNA aminoacylation"/>
    <property type="evidence" value="ECO:0007669"/>
    <property type="project" value="InterPro"/>
</dbReference>
<dbReference type="AlphaFoldDB" id="A0A084QU50"/>
<dbReference type="SUPFAM" id="SSF52374">
    <property type="entry name" value="Nucleotidylyl transferase"/>
    <property type="match status" value="1"/>
</dbReference>
<keyword evidence="8 10" id="KW-0030">Aminoacyl-tRNA synthetase</keyword>
<dbReference type="GO" id="GO:1990825">
    <property type="term" value="F:sequence-specific mRNA binding"/>
    <property type="evidence" value="ECO:0007669"/>
    <property type="project" value="EnsemblFungi"/>
</dbReference>
<keyword evidence="5 10" id="KW-0547">Nucleotide-binding</keyword>
<evidence type="ECO:0000256" key="7">
    <source>
        <dbReference type="ARBA" id="ARBA00022917"/>
    </source>
</evidence>
<dbReference type="FunCoup" id="A0A084QU50">
    <property type="interactions" value="1047"/>
</dbReference>
<dbReference type="OrthoDB" id="10261385at2759"/>
<feature type="region of interest" description="Disordered" evidence="11">
    <location>
        <begin position="457"/>
        <end position="507"/>
    </location>
</feature>
<feature type="compositionally biased region" description="Polar residues" evidence="11">
    <location>
        <begin position="18"/>
        <end position="33"/>
    </location>
</feature>
<evidence type="ECO:0000256" key="3">
    <source>
        <dbReference type="ARBA" id="ARBA00013782"/>
    </source>
</evidence>
<evidence type="ECO:0000256" key="9">
    <source>
        <dbReference type="ARBA" id="ARBA00030268"/>
    </source>
</evidence>
<proteinExistence type="inferred from homology"/>
<sequence length="507" mass="57033">MADVQEPVAEQAPAAEDTSATPQASKQDINPWSVSGEVDQDGKVKAIDYGRLTTDFGTTLINDALLERFEKVTGHKPHRFMRRQIVFSHRDLTAILDRYEKVRFYRGHDMESLRLMLQQNEPFFLYTGRGPSSDSMHIGHTQVFDFVKWLQDVFDVPLIVMLTDDEKYLFSEKRTVEEVMGYSRTNAMDIIAIGFDPKKTFIFSDFEYVGGAFYRNIVRFAKRVTYNQAKAIFGFDGSSNIGKIHFASIQGATSFATSFPHIFGEDESRTRSIPCLIPCAIDQDPYFRLTRDCATGLHYAKPSLIHMRFLDALQGPGSKMSASDETSAIFLKDTANQIKNKINKYAFSGGRETVEEHREKGGNADVDVAYQYLQFFLESDEELAQIKSDYNSGKLLTGELKAICIKHMQAYVAGFQDRRGKVTDETVNEFMAPRPLEWSGNPKIPRTDLVVPVTLKTDGASTESGDGKMSKSQQKKLLKEQQIAQKKADKAKEKEKAAASAQTAGEQ</sequence>
<dbReference type="InParanoid" id="A0A084QU50"/>
<evidence type="ECO:0000256" key="1">
    <source>
        <dbReference type="ARBA" id="ARBA00005594"/>
    </source>
</evidence>
<dbReference type="PROSITE" id="PS00178">
    <property type="entry name" value="AA_TRNA_LIGASE_I"/>
    <property type="match status" value="1"/>
</dbReference>
<reference evidence="12 13" key="1">
    <citation type="journal article" date="2014" name="BMC Genomics">
        <title>Comparative genome sequencing reveals chemotype-specific gene clusters in the toxigenic black mold Stachybotrys.</title>
        <authorList>
            <person name="Semeiks J."/>
            <person name="Borek D."/>
            <person name="Otwinowski Z."/>
            <person name="Grishin N.V."/>
        </authorList>
    </citation>
    <scope>NUCLEOTIDE SEQUENCE [LARGE SCALE GENOMIC DNA]</scope>
    <source>
        <strain evidence="12 13">IBT 40285</strain>
    </source>
</reference>
<evidence type="ECO:0000256" key="2">
    <source>
        <dbReference type="ARBA" id="ARBA00013161"/>
    </source>
</evidence>
<dbReference type="InterPro" id="IPR002306">
    <property type="entry name" value="Trp-tRNA-ligase"/>
</dbReference>
<dbReference type="OMA" id="SIYHRFM"/>
<evidence type="ECO:0000256" key="5">
    <source>
        <dbReference type="ARBA" id="ARBA00022741"/>
    </source>
</evidence>
<dbReference type="InterPro" id="IPR001412">
    <property type="entry name" value="aa-tRNA-synth_I_CS"/>
</dbReference>
<dbReference type="GO" id="GO:0005737">
    <property type="term" value="C:cytoplasm"/>
    <property type="evidence" value="ECO:0007669"/>
    <property type="project" value="TreeGrafter"/>
</dbReference>
<organism evidence="12 13">
    <name type="scientific">Stachybotrys chlorohalonatus (strain IBT 40285)</name>
    <dbReference type="NCBI Taxonomy" id="1283841"/>
    <lineage>
        <taxon>Eukaryota</taxon>
        <taxon>Fungi</taxon>
        <taxon>Dikarya</taxon>
        <taxon>Ascomycota</taxon>
        <taxon>Pezizomycotina</taxon>
        <taxon>Sordariomycetes</taxon>
        <taxon>Hypocreomycetidae</taxon>
        <taxon>Hypocreales</taxon>
        <taxon>Stachybotryaceae</taxon>
        <taxon>Stachybotrys</taxon>
    </lineage>
</organism>
<feature type="compositionally biased region" description="Low complexity" evidence="11">
    <location>
        <begin position="498"/>
        <end position="507"/>
    </location>
</feature>
<feature type="compositionally biased region" description="Basic and acidic residues" evidence="11">
    <location>
        <begin position="486"/>
        <end position="497"/>
    </location>
</feature>
<dbReference type="PRINTS" id="PR01039">
    <property type="entry name" value="TRNASYNTHTRP"/>
</dbReference>
<evidence type="ECO:0000256" key="11">
    <source>
        <dbReference type="SAM" id="MobiDB-lite"/>
    </source>
</evidence>
<dbReference type="HOGENOM" id="CLU_032621_0_1_1"/>